<dbReference type="SUPFAM" id="SSF46565">
    <property type="entry name" value="Chaperone J-domain"/>
    <property type="match status" value="1"/>
</dbReference>
<dbReference type="InterPro" id="IPR018253">
    <property type="entry name" value="DnaJ_domain_CS"/>
</dbReference>
<dbReference type="FunFam" id="2.60.260.20:FF:000013">
    <property type="entry name" value="DnaJ subfamily B member 11"/>
    <property type="match status" value="1"/>
</dbReference>
<dbReference type="OrthoDB" id="550424at2759"/>
<dbReference type="GO" id="GO:0051082">
    <property type="term" value="F:unfolded protein binding"/>
    <property type="evidence" value="ECO:0007669"/>
    <property type="project" value="InterPro"/>
</dbReference>
<dbReference type="PROSITE" id="PS50076">
    <property type="entry name" value="DNAJ_2"/>
    <property type="match status" value="1"/>
</dbReference>
<gene>
    <name evidence="4" type="ORF">C7M84_023346</name>
</gene>
<evidence type="ECO:0000313" key="4">
    <source>
        <dbReference type="EMBL" id="ROT83476.1"/>
    </source>
</evidence>
<dbReference type="PROSITE" id="PS00636">
    <property type="entry name" value="DNAJ_1"/>
    <property type="match status" value="1"/>
</dbReference>
<dbReference type="Pfam" id="PF00226">
    <property type="entry name" value="DnaJ"/>
    <property type="match status" value="1"/>
</dbReference>
<dbReference type="InterPro" id="IPR002939">
    <property type="entry name" value="DnaJ_C"/>
</dbReference>
<proteinExistence type="predicted"/>
<dbReference type="Proteomes" id="UP000283509">
    <property type="component" value="Unassembled WGS sequence"/>
</dbReference>
<accession>A0A423U424</accession>
<dbReference type="GO" id="GO:0005783">
    <property type="term" value="C:endoplasmic reticulum"/>
    <property type="evidence" value="ECO:0007669"/>
    <property type="project" value="TreeGrafter"/>
</dbReference>
<dbReference type="SUPFAM" id="SSF49493">
    <property type="entry name" value="HSP40/DnaJ peptide-binding domain"/>
    <property type="match status" value="2"/>
</dbReference>
<dbReference type="Gene3D" id="1.10.287.110">
    <property type="entry name" value="DnaJ domain"/>
    <property type="match status" value="1"/>
</dbReference>
<evidence type="ECO:0000313" key="5">
    <source>
        <dbReference type="Proteomes" id="UP000283509"/>
    </source>
</evidence>
<organism evidence="4 5">
    <name type="scientific">Penaeus vannamei</name>
    <name type="common">Whiteleg shrimp</name>
    <name type="synonym">Litopenaeus vannamei</name>
    <dbReference type="NCBI Taxonomy" id="6689"/>
    <lineage>
        <taxon>Eukaryota</taxon>
        <taxon>Metazoa</taxon>
        <taxon>Ecdysozoa</taxon>
        <taxon>Arthropoda</taxon>
        <taxon>Crustacea</taxon>
        <taxon>Multicrustacea</taxon>
        <taxon>Malacostraca</taxon>
        <taxon>Eumalacostraca</taxon>
        <taxon>Eucarida</taxon>
        <taxon>Decapoda</taxon>
        <taxon>Dendrobranchiata</taxon>
        <taxon>Penaeoidea</taxon>
        <taxon>Penaeidae</taxon>
        <taxon>Penaeus</taxon>
    </lineage>
</organism>
<dbReference type="SMART" id="SM00271">
    <property type="entry name" value="DnaJ"/>
    <property type="match status" value="1"/>
</dbReference>
<dbReference type="AlphaFoldDB" id="A0A423U424"/>
<dbReference type="InterPro" id="IPR036869">
    <property type="entry name" value="J_dom_sf"/>
</dbReference>
<comment type="caution">
    <text evidence="4">The sequence shown here is derived from an EMBL/GenBank/DDBJ whole genome shotgun (WGS) entry which is preliminary data.</text>
</comment>
<dbReference type="PANTHER" id="PTHR44298">
    <property type="entry name" value="DNAJ HOMOLOG SUBFAMILY B MEMBER 11"/>
    <property type="match status" value="1"/>
</dbReference>
<feature type="region of interest" description="Disordered" evidence="2">
    <location>
        <begin position="1"/>
        <end position="27"/>
    </location>
</feature>
<name>A0A423U424_PENVA</name>
<keyword evidence="1" id="KW-0732">Signal</keyword>
<dbReference type="Gene3D" id="2.60.260.20">
    <property type="entry name" value="Urease metallochaperone UreE, N-terminal domain"/>
    <property type="match status" value="2"/>
</dbReference>
<dbReference type="InterPro" id="IPR051736">
    <property type="entry name" value="DnaJ-B11-like"/>
</dbReference>
<dbReference type="CDD" id="cd10747">
    <property type="entry name" value="DnaJ_C"/>
    <property type="match status" value="1"/>
</dbReference>
<dbReference type="PRINTS" id="PR00625">
    <property type="entry name" value="JDOMAIN"/>
</dbReference>
<dbReference type="STRING" id="6689.A0A423U424"/>
<reference evidence="4 5" key="2">
    <citation type="submission" date="2019-01" db="EMBL/GenBank/DDBJ databases">
        <title>The decoding of complex shrimp genome reveals the adaptation for benthos swimmer, frequently molting mechanism and breeding impact on genome.</title>
        <authorList>
            <person name="Sun Y."/>
            <person name="Gao Y."/>
            <person name="Yu Y."/>
        </authorList>
    </citation>
    <scope>NUCLEOTIDE SEQUENCE [LARGE SCALE GENOMIC DNA]</scope>
    <source>
        <tissue evidence="4">Muscle</tissue>
    </source>
</reference>
<reference evidence="4 5" key="1">
    <citation type="submission" date="2018-04" db="EMBL/GenBank/DDBJ databases">
        <authorList>
            <person name="Zhang X."/>
            <person name="Yuan J."/>
            <person name="Li F."/>
            <person name="Xiang J."/>
        </authorList>
    </citation>
    <scope>NUCLEOTIDE SEQUENCE [LARGE SCALE GENOMIC DNA]</scope>
    <source>
        <tissue evidence="4">Muscle</tissue>
    </source>
</reference>
<evidence type="ECO:0000256" key="2">
    <source>
        <dbReference type="SAM" id="MobiDB-lite"/>
    </source>
</evidence>
<evidence type="ECO:0000259" key="3">
    <source>
        <dbReference type="PROSITE" id="PS50076"/>
    </source>
</evidence>
<dbReference type="Pfam" id="PF01556">
    <property type="entry name" value="DnaJ_C"/>
    <property type="match status" value="1"/>
</dbReference>
<evidence type="ECO:0000256" key="1">
    <source>
        <dbReference type="ARBA" id="ARBA00022729"/>
    </source>
</evidence>
<feature type="domain" description="J" evidence="3">
    <location>
        <begin position="94"/>
        <end position="159"/>
    </location>
</feature>
<dbReference type="GO" id="GO:0051787">
    <property type="term" value="F:misfolded protein binding"/>
    <property type="evidence" value="ECO:0007669"/>
    <property type="project" value="TreeGrafter"/>
</dbReference>
<dbReference type="InterPro" id="IPR008971">
    <property type="entry name" value="HSP40/DnaJ_pept-bd"/>
</dbReference>
<feature type="compositionally biased region" description="Basic and acidic residues" evidence="2">
    <location>
        <begin position="1"/>
        <end position="15"/>
    </location>
</feature>
<keyword evidence="5" id="KW-1185">Reference proteome</keyword>
<dbReference type="EMBL" id="QCYY01000678">
    <property type="protein sequence ID" value="ROT83476.1"/>
    <property type="molecule type" value="Genomic_DNA"/>
</dbReference>
<dbReference type="GO" id="GO:0006457">
    <property type="term" value="P:protein folding"/>
    <property type="evidence" value="ECO:0007669"/>
    <property type="project" value="InterPro"/>
</dbReference>
<dbReference type="CDD" id="cd06257">
    <property type="entry name" value="DnaJ"/>
    <property type="match status" value="1"/>
</dbReference>
<dbReference type="InterPro" id="IPR001623">
    <property type="entry name" value="DnaJ_domain"/>
</dbReference>
<dbReference type="PANTHER" id="PTHR44298:SF1">
    <property type="entry name" value="DNAJ HOMOLOG SUBFAMILY B MEMBER 11"/>
    <property type="match status" value="1"/>
</dbReference>
<protein>
    <recommendedName>
        <fullName evidence="3">J domain-containing protein</fullName>
    </recommendedName>
</protein>
<sequence>MLRERTSTHGPDARTGKYPPTRRMESKLDGWRVPVTRQKYSFPERCLPPFPSPSPPIPAFPAPSRRQQIVKMTPRWGWGFCLILLIIACEAGRDFYKILGVPKTANTNQIKKAYRKLAKEYHPDKNKNDPSAEEKFKELGNAYEVLIDEEKRQKYDRCGEECVAKEDGFGGMDPFASFFGDFGFSFGGGHPREREVPRGGDITMDMMVTLEELYVGNFVEMVRNKPVLRSASGTRKCNCRQEMVTRQLGPGRFQMTQQQVCDECPNVKLVNEERTLEFEIEPGMVDGQEHRFIGEGEPHIDGEPGDLVIRIKTQPHEKFERKGDDLYTNVTLSLQEALLGFELDIEHLDKHKVHIVREKPTWPGARIRKKGEGMPNYENNNLFGTLYITFDVEFPKSEFSQADRDELSRILNQESIGHVYNGLRGY</sequence>